<dbReference type="PANTHER" id="PTHR13767:SF2">
    <property type="entry name" value="PSEUDOURIDYLATE SYNTHASE TRUB1"/>
    <property type="match status" value="1"/>
</dbReference>
<dbReference type="CDD" id="cd02573">
    <property type="entry name" value="PseudoU_synth_EcTruB"/>
    <property type="match status" value="1"/>
</dbReference>
<evidence type="ECO:0000259" key="8">
    <source>
        <dbReference type="Pfam" id="PF16198"/>
    </source>
</evidence>
<comment type="similarity">
    <text evidence="2 5">Belongs to the pseudouridine synthase TruB family. Type 1 subfamily.</text>
</comment>
<evidence type="ECO:0000313" key="9">
    <source>
        <dbReference type="EMBL" id="RRR71517.1"/>
    </source>
</evidence>
<evidence type="ECO:0000256" key="3">
    <source>
        <dbReference type="ARBA" id="ARBA00022694"/>
    </source>
</evidence>
<name>A0A426TZ53_9CHLR</name>
<keyword evidence="3 5" id="KW-0819">tRNA processing</keyword>
<dbReference type="InterPro" id="IPR014780">
    <property type="entry name" value="tRNA_psdUridine_synth_TruB"/>
</dbReference>
<dbReference type="Proteomes" id="UP000280307">
    <property type="component" value="Unassembled WGS sequence"/>
</dbReference>
<feature type="domain" description="tRNA pseudouridine synthase II TruB subfamily 2 C-terminal" evidence="7">
    <location>
        <begin position="232"/>
        <end position="290"/>
    </location>
</feature>
<evidence type="ECO:0000313" key="10">
    <source>
        <dbReference type="Proteomes" id="UP000280307"/>
    </source>
</evidence>
<dbReference type="Pfam" id="PF01509">
    <property type="entry name" value="TruB_N"/>
    <property type="match status" value="1"/>
</dbReference>
<feature type="active site" description="Nucleophile" evidence="5">
    <location>
        <position position="39"/>
    </location>
</feature>
<dbReference type="GO" id="GO:0031119">
    <property type="term" value="P:tRNA pseudouridine synthesis"/>
    <property type="evidence" value="ECO:0007669"/>
    <property type="project" value="UniProtKB-UniRule"/>
</dbReference>
<dbReference type="SUPFAM" id="SSF88697">
    <property type="entry name" value="PUA domain-like"/>
    <property type="match status" value="1"/>
</dbReference>
<dbReference type="InterPro" id="IPR015947">
    <property type="entry name" value="PUA-like_sf"/>
</dbReference>
<evidence type="ECO:0000256" key="2">
    <source>
        <dbReference type="ARBA" id="ARBA00005642"/>
    </source>
</evidence>
<evidence type="ECO:0000259" key="6">
    <source>
        <dbReference type="Pfam" id="PF01509"/>
    </source>
</evidence>
<protein>
    <recommendedName>
        <fullName evidence="5">tRNA pseudouridine synthase B</fullName>
        <ecNumber evidence="5">5.4.99.25</ecNumber>
    </recommendedName>
    <alternativeName>
        <fullName evidence="5">tRNA pseudouridine(55) synthase</fullName>
        <shortName evidence="5">Psi55 synthase</shortName>
    </alternativeName>
    <alternativeName>
        <fullName evidence="5">tRNA pseudouridylate synthase</fullName>
    </alternativeName>
    <alternativeName>
        <fullName evidence="5">tRNA-uridine isomerase</fullName>
    </alternativeName>
</protein>
<dbReference type="GO" id="GO:0003723">
    <property type="term" value="F:RNA binding"/>
    <property type="evidence" value="ECO:0007669"/>
    <property type="project" value="InterPro"/>
</dbReference>
<feature type="domain" description="Pseudouridine synthase II N-terminal" evidence="6">
    <location>
        <begin position="30"/>
        <end position="172"/>
    </location>
</feature>
<dbReference type="InterPro" id="IPR015225">
    <property type="entry name" value="tRNA_psdUridine_synth_fam2_C"/>
</dbReference>
<dbReference type="Pfam" id="PF09142">
    <property type="entry name" value="TruB_C"/>
    <property type="match status" value="1"/>
</dbReference>
<evidence type="ECO:0000256" key="1">
    <source>
        <dbReference type="ARBA" id="ARBA00000385"/>
    </source>
</evidence>
<feature type="domain" description="tRNA pseudouridylate synthase B C-terminal" evidence="8">
    <location>
        <begin position="173"/>
        <end position="228"/>
    </location>
</feature>
<dbReference type="InterPro" id="IPR032819">
    <property type="entry name" value="TruB_C"/>
</dbReference>
<dbReference type="EMBL" id="RSAS01000444">
    <property type="protein sequence ID" value="RRR71517.1"/>
    <property type="molecule type" value="Genomic_DNA"/>
</dbReference>
<comment type="caution">
    <text evidence="9">The sequence shown here is derived from an EMBL/GenBank/DDBJ whole genome shotgun (WGS) entry which is preliminary data.</text>
</comment>
<dbReference type="InterPro" id="IPR002501">
    <property type="entry name" value="PsdUridine_synth_N"/>
</dbReference>
<dbReference type="AlphaFoldDB" id="A0A426TZ53"/>
<keyword evidence="4 5" id="KW-0413">Isomerase</keyword>
<gene>
    <name evidence="5 9" type="primary">truB</name>
    <name evidence="9" type="ORF">EI684_11520</name>
</gene>
<proteinExistence type="inferred from homology"/>
<dbReference type="PANTHER" id="PTHR13767">
    <property type="entry name" value="TRNA-PSEUDOURIDINE SYNTHASE"/>
    <property type="match status" value="1"/>
</dbReference>
<dbReference type="SUPFAM" id="SSF55120">
    <property type="entry name" value="Pseudouridine synthase"/>
    <property type="match status" value="1"/>
</dbReference>
<reference evidence="9 10" key="1">
    <citation type="submission" date="2018-12" db="EMBL/GenBank/DDBJ databases">
        <title>Genome Sequence of Candidatus Viridilinea halotolerans isolated from saline sulfide-rich spring.</title>
        <authorList>
            <person name="Grouzdev D.S."/>
            <person name="Burganskaya E.I."/>
            <person name="Krutkina M.S."/>
            <person name="Sukhacheva M.V."/>
            <person name="Gorlenko V.M."/>
        </authorList>
    </citation>
    <scope>NUCLEOTIDE SEQUENCE [LARGE SCALE GENOMIC DNA]</scope>
    <source>
        <strain evidence="9">Chok-6</strain>
    </source>
</reference>
<comment type="function">
    <text evidence="5">Responsible for synthesis of pseudouridine from uracil-55 in the psi GC loop of transfer RNAs.</text>
</comment>
<dbReference type="InterPro" id="IPR020103">
    <property type="entry name" value="PsdUridine_synth_cat_dom_sf"/>
</dbReference>
<dbReference type="EC" id="5.4.99.25" evidence="5"/>
<dbReference type="HAMAP" id="MF_01080">
    <property type="entry name" value="TruB_bact"/>
    <property type="match status" value="1"/>
</dbReference>
<comment type="catalytic activity">
    <reaction evidence="1 5">
        <text>uridine(55) in tRNA = pseudouridine(55) in tRNA</text>
        <dbReference type="Rhea" id="RHEA:42532"/>
        <dbReference type="Rhea" id="RHEA-COMP:10101"/>
        <dbReference type="Rhea" id="RHEA-COMP:10102"/>
        <dbReference type="ChEBI" id="CHEBI:65314"/>
        <dbReference type="ChEBI" id="CHEBI:65315"/>
        <dbReference type="EC" id="5.4.99.25"/>
    </reaction>
</comment>
<dbReference type="NCBIfam" id="TIGR00431">
    <property type="entry name" value="TruB"/>
    <property type="match status" value="1"/>
</dbReference>
<accession>A0A426TZ53</accession>
<organism evidence="9 10">
    <name type="scientific">Candidatus Viridilinea halotolerans</name>
    <dbReference type="NCBI Taxonomy" id="2491704"/>
    <lineage>
        <taxon>Bacteria</taxon>
        <taxon>Bacillati</taxon>
        <taxon>Chloroflexota</taxon>
        <taxon>Chloroflexia</taxon>
        <taxon>Chloroflexales</taxon>
        <taxon>Chloroflexineae</taxon>
        <taxon>Oscillochloridaceae</taxon>
        <taxon>Candidatus Viridilinea</taxon>
    </lineage>
</organism>
<sequence>MHGFININKPGGLTSHDVVAQVRRLVGRGVKVGHAGTLDPVAVGVLPMALGSATRLIEYLAAARKGYRGLVRLGSTTATDDTEGDVLETRPVPAFSDEQLEAAVAPLRGEIMQTPPRYAALRQGGRRLYVLARSGQTVEPIPRPVLVEQITWQRQSADLLAIEVTCGKGTYIRSIARDIGVALGCGAHLAGLTRTFVTPFYLEEAVDLTTLQAHPERLDEHLSPPEFVLPDWPAVRLDPEMARRVAHGMTVSLPDLSDQVGDQARAHAPDGSLLAILRRNGTYWQPEKVLVSL</sequence>
<evidence type="ECO:0000256" key="5">
    <source>
        <dbReference type="HAMAP-Rule" id="MF_01080"/>
    </source>
</evidence>
<dbReference type="Pfam" id="PF16198">
    <property type="entry name" value="TruB_C_2"/>
    <property type="match status" value="1"/>
</dbReference>
<dbReference type="GO" id="GO:1990481">
    <property type="term" value="P:mRNA pseudouridine synthesis"/>
    <property type="evidence" value="ECO:0007669"/>
    <property type="project" value="TreeGrafter"/>
</dbReference>
<dbReference type="GO" id="GO:0160148">
    <property type="term" value="F:tRNA pseudouridine(55) synthase activity"/>
    <property type="evidence" value="ECO:0007669"/>
    <property type="project" value="UniProtKB-EC"/>
</dbReference>
<dbReference type="Gene3D" id="3.30.2350.10">
    <property type="entry name" value="Pseudouridine synthase"/>
    <property type="match status" value="1"/>
</dbReference>
<evidence type="ECO:0000256" key="4">
    <source>
        <dbReference type="ARBA" id="ARBA00023235"/>
    </source>
</evidence>
<evidence type="ECO:0000259" key="7">
    <source>
        <dbReference type="Pfam" id="PF09142"/>
    </source>
</evidence>